<gene>
    <name evidence="11" type="primary">LOC108706787</name>
</gene>
<dbReference type="CDD" id="cd00190">
    <property type="entry name" value="Tryp_SPc"/>
    <property type="match status" value="1"/>
</dbReference>
<dbReference type="PROSITE" id="PS50240">
    <property type="entry name" value="TRYPSIN_DOM"/>
    <property type="match status" value="1"/>
</dbReference>
<name>A0A1L8HMQ0_XENLA</name>
<evidence type="ECO:0000256" key="3">
    <source>
        <dbReference type="ARBA" id="ARBA00022692"/>
    </source>
</evidence>
<dbReference type="PROSITE" id="PS00135">
    <property type="entry name" value="TRYPSIN_SER"/>
    <property type="match status" value="1"/>
</dbReference>
<dbReference type="Pfam" id="PF01390">
    <property type="entry name" value="SEA"/>
    <property type="match status" value="1"/>
</dbReference>
<dbReference type="PRINTS" id="PR00722">
    <property type="entry name" value="CHYMOTRYPSIN"/>
</dbReference>
<evidence type="ECO:0000256" key="1">
    <source>
        <dbReference type="ARBA" id="ARBA00004606"/>
    </source>
</evidence>
<dbReference type="SMART" id="SM00020">
    <property type="entry name" value="Tryp_SPc"/>
    <property type="match status" value="1"/>
</dbReference>
<evidence type="ECO:0000313" key="11">
    <source>
        <dbReference type="RefSeq" id="XP_018098973.2"/>
    </source>
</evidence>
<dbReference type="KEGG" id="xla:108706787"/>
<keyword evidence="2 11" id="KW-0645">Protease</keyword>
<dbReference type="PANTHER" id="PTHR24252">
    <property type="entry name" value="ACROSIN-RELATED"/>
    <property type="match status" value="1"/>
</dbReference>
<dbReference type="FunFam" id="2.40.10.10:FF:000003">
    <property type="entry name" value="Transmembrane serine protease 3"/>
    <property type="match status" value="1"/>
</dbReference>
<dbReference type="GeneID" id="108706787"/>
<evidence type="ECO:0000256" key="5">
    <source>
        <dbReference type="ARBA" id="ARBA00022825"/>
    </source>
</evidence>
<dbReference type="PROSITE" id="PS00134">
    <property type="entry name" value="TRYPSIN_HIS"/>
    <property type="match status" value="1"/>
</dbReference>
<dbReference type="InterPro" id="IPR000082">
    <property type="entry name" value="SEA_dom"/>
</dbReference>
<dbReference type="InterPro" id="IPR001254">
    <property type="entry name" value="Trypsin_dom"/>
</dbReference>
<keyword evidence="4" id="KW-0378">Hydrolase</keyword>
<keyword evidence="5" id="KW-0720">Serine protease</keyword>
<evidence type="ECO:0000256" key="9">
    <source>
        <dbReference type="ARBA" id="ARBA00023157"/>
    </source>
</evidence>
<evidence type="ECO:0000256" key="6">
    <source>
        <dbReference type="ARBA" id="ARBA00022968"/>
    </source>
</evidence>
<sequence length="430" mass="46299">MKSPQFKITIAVITATFVLLLAAAISAIVVVVVLAKQTPASSANNRRYFSGSLRILNLNYSNEYQTATSNEFRQMAAKIEVLIDSAYKDSDLRNQYNRTQIISLSSGSVIPVFVLSFNFANNGSSASSVQKIFVENMTNTSKTGFNVDQSSLHLSEITASDAEKLLYSVPSTTATYTTIQATSADFKACGIGGPSGSNRIVGGTNAALGSWPWQASLRLYGSHRCGASLINDTWLVTAAHCFDMNANVNSWTVALGTINVSSGSEFKIEKIIIYEGYTSETHKNDIALLKLFTPLNFTRTIRPVCLPEASDIFSDNSSCYITGWGALKDGGSVSQVLQQAEVKIINLDLCSSSQMYGSLIDQSMICAGYATGNIDSCQGDSGGPLVTLKSGRWVLIGVVSFGYGCALPNKLGVYSRITYLHNWITKHSGL</sequence>
<keyword evidence="6" id="KW-0735">Signal-anchor</keyword>
<keyword evidence="10" id="KW-1185">Reference proteome</keyword>
<proteinExistence type="predicted"/>
<reference evidence="11" key="1">
    <citation type="submission" date="2025-08" db="UniProtKB">
        <authorList>
            <consortium name="RefSeq"/>
        </authorList>
    </citation>
    <scope>IDENTIFICATION</scope>
    <source>
        <strain evidence="11">J_2021</strain>
        <tissue evidence="11">Erythrocytes</tissue>
    </source>
</reference>
<dbReference type="GO" id="GO:0006508">
    <property type="term" value="P:proteolysis"/>
    <property type="evidence" value="ECO:0007669"/>
    <property type="project" value="UniProtKB-KW"/>
</dbReference>
<dbReference type="SUPFAM" id="SSF82671">
    <property type="entry name" value="SEA domain"/>
    <property type="match status" value="1"/>
</dbReference>
<dbReference type="InterPro" id="IPR033116">
    <property type="entry name" value="TRYPSIN_SER"/>
</dbReference>
<keyword evidence="7" id="KW-1133">Transmembrane helix</keyword>
<dbReference type="Proteomes" id="UP000186698">
    <property type="component" value="Chromosome 1S"/>
</dbReference>
<dbReference type="Gene3D" id="3.30.70.960">
    <property type="entry name" value="SEA domain"/>
    <property type="match status" value="1"/>
</dbReference>
<evidence type="ECO:0000256" key="4">
    <source>
        <dbReference type="ARBA" id="ARBA00022801"/>
    </source>
</evidence>
<evidence type="ECO:0000256" key="2">
    <source>
        <dbReference type="ARBA" id="ARBA00022670"/>
    </source>
</evidence>
<dbReference type="STRING" id="8355.A0A1L8HMQ0"/>
<dbReference type="RefSeq" id="XP_018098973.2">
    <property type="nucleotide sequence ID" value="XM_018243484.2"/>
</dbReference>
<dbReference type="InterPro" id="IPR043504">
    <property type="entry name" value="Peptidase_S1_PA_chymotrypsin"/>
</dbReference>
<dbReference type="PANTHER" id="PTHR24252:SF28">
    <property type="entry name" value="TRANSMEMBRANE PROTEASE SERINE 11C ISOFORM X1"/>
    <property type="match status" value="1"/>
</dbReference>
<dbReference type="InterPro" id="IPR036364">
    <property type="entry name" value="SEA_dom_sf"/>
</dbReference>
<evidence type="ECO:0000256" key="8">
    <source>
        <dbReference type="ARBA" id="ARBA00023136"/>
    </source>
</evidence>
<dbReference type="SUPFAM" id="SSF50494">
    <property type="entry name" value="Trypsin-like serine proteases"/>
    <property type="match status" value="1"/>
</dbReference>
<accession>A0A1L8HMQ0</accession>
<evidence type="ECO:0000256" key="7">
    <source>
        <dbReference type="ARBA" id="ARBA00022989"/>
    </source>
</evidence>
<dbReference type="GO" id="GO:0016020">
    <property type="term" value="C:membrane"/>
    <property type="evidence" value="ECO:0007669"/>
    <property type="project" value="UniProtKB-SubCell"/>
</dbReference>
<dbReference type="InterPro" id="IPR009003">
    <property type="entry name" value="Peptidase_S1_PA"/>
</dbReference>
<dbReference type="Gene3D" id="2.40.10.10">
    <property type="entry name" value="Trypsin-like serine proteases"/>
    <property type="match status" value="1"/>
</dbReference>
<dbReference type="InterPro" id="IPR001314">
    <property type="entry name" value="Peptidase_S1A"/>
</dbReference>
<comment type="subcellular location">
    <subcellularLocation>
        <location evidence="1">Membrane</location>
        <topology evidence="1">Single-pass type II membrane protein</topology>
    </subcellularLocation>
</comment>
<dbReference type="PaxDb" id="8355-A0A1L8HMQ0"/>
<dbReference type="GO" id="GO:0004252">
    <property type="term" value="F:serine-type endopeptidase activity"/>
    <property type="evidence" value="ECO:0007669"/>
    <property type="project" value="InterPro"/>
</dbReference>
<keyword evidence="8" id="KW-0472">Membrane</keyword>
<dbReference type="AlphaFoldDB" id="A0A1L8HMQ0"/>
<dbReference type="Pfam" id="PF00089">
    <property type="entry name" value="Trypsin"/>
    <property type="match status" value="1"/>
</dbReference>
<keyword evidence="3 11" id="KW-0812">Transmembrane</keyword>
<dbReference type="OrthoDB" id="9425590at2759"/>
<keyword evidence="9" id="KW-1015">Disulfide bond</keyword>
<dbReference type="InterPro" id="IPR018114">
    <property type="entry name" value="TRYPSIN_HIS"/>
</dbReference>
<protein>
    <submittedName>
        <fullName evidence="11">Transmembrane protease serine 11C</fullName>
    </submittedName>
</protein>
<evidence type="ECO:0000313" key="10">
    <source>
        <dbReference type="Proteomes" id="UP000186698"/>
    </source>
</evidence>
<organism evidence="10 11">
    <name type="scientific">Xenopus laevis</name>
    <name type="common">African clawed frog</name>
    <dbReference type="NCBI Taxonomy" id="8355"/>
    <lineage>
        <taxon>Eukaryota</taxon>
        <taxon>Metazoa</taxon>
        <taxon>Chordata</taxon>
        <taxon>Craniata</taxon>
        <taxon>Vertebrata</taxon>
        <taxon>Euteleostomi</taxon>
        <taxon>Amphibia</taxon>
        <taxon>Batrachia</taxon>
        <taxon>Anura</taxon>
        <taxon>Pipoidea</taxon>
        <taxon>Pipidae</taxon>
        <taxon>Xenopodinae</taxon>
        <taxon>Xenopus</taxon>
        <taxon>Xenopus</taxon>
    </lineage>
</organism>
<dbReference type="OMA" id="EPNTKMK"/>
<dbReference type="PROSITE" id="PS50024">
    <property type="entry name" value="SEA"/>
    <property type="match status" value="1"/>
</dbReference>